<dbReference type="PANTHER" id="PTHR36738:SF1">
    <property type="entry name" value="EXPRESSED PROTEIN"/>
    <property type="match status" value="1"/>
</dbReference>
<name>A0A9E8ZEY5_9CYAN</name>
<dbReference type="Proteomes" id="UP001163152">
    <property type="component" value="Chromosome"/>
</dbReference>
<dbReference type="Gene3D" id="1.20.120.1770">
    <property type="match status" value="1"/>
</dbReference>
<keyword evidence="1" id="KW-0812">Transmembrane</keyword>
<feature type="transmembrane region" description="Helical" evidence="1">
    <location>
        <begin position="137"/>
        <end position="155"/>
    </location>
</feature>
<organism evidence="2 3">
    <name type="scientific">Thermocoleostomius sinensis A174</name>
    <dbReference type="NCBI Taxonomy" id="2016057"/>
    <lineage>
        <taxon>Bacteria</taxon>
        <taxon>Bacillati</taxon>
        <taxon>Cyanobacteriota</taxon>
        <taxon>Cyanophyceae</taxon>
        <taxon>Oculatellales</taxon>
        <taxon>Oculatellaceae</taxon>
        <taxon>Thermocoleostomius</taxon>
    </lineage>
</organism>
<reference evidence="2" key="1">
    <citation type="submission" date="2022-12" db="EMBL/GenBank/DDBJ databases">
        <title>Polyphasic identification of a Novel Hot-Spring Cyanobacterium Ocullathermofonsia sinensis gen nov. sp. nov. and Genomic Insights on its Adaptations to the Thermal Habitat.</title>
        <authorList>
            <person name="Daroch M."/>
            <person name="Tang J."/>
            <person name="Jiang Y."/>
        </authorList>
    </citation>
    <scope>NUCLEOTIDE SEQUENCE</scope>
    <source>
        <strain evidence="2">PKUAC-SCTA174</strain>
    </source>
</reference>
<keyword evidence="1" id="KW-0472">Membrane</keyword>
<protein>
    <submittedName>
        <fullName evidence="2">DUF4079 domain-containing protein</fullName>
    </submittedName>
</protein>
<evidence type="ECO:0000313" key="2">
    <source>
        <dbReference type="EMBL" id="WAL60113.1"/>
    </source>
</evidence>
<feature type="transmembrane region" description="Helical" evidence="1">
    <location>
        <begin position="31"/>
        <end position="51"/>
    </location>
</feature>
<evidence type="ECO:0000256" key="1">
    <source>
        <dbReference type="SAM" id="Phobius"/>
    </source>
</evidence>
<feature type="transmembrane region" description="Helical" evidence="1">
    <location>
        <begin position="104"/>
        <end position="125"/>
    </location>
</feature>
<keyword evidence="1" id="KW-1133">Transmembrane helix</keyword>
<proteinExistence type="predicted"/>
<dbReference type="KEGG" id="tsin:OXH18_23575"/>
<dbReference type="EMBL" id="CP113797">
    <property type="protein sequence ID" value="WAL60113.1"/>
    <property type="molecule type" value="Genomic_DNA"/>
</dbReference>
<dbReference type="PANTHER" id="PTHR36738">
    <property type="entry name" value="EXPRESSED PROTEIN"/>
    <property type="match status" value="1"/>
</dbReference>
<feature type="transmembrane region" description="Helical" evidence="1">
    <location>
        <begin position="72"/>
        <end position="92"/>
    </location>
</feature>
<evidence type="ECO:0000313" key="3">
    <source>
        <dbReference type="Proteomes" id="UP001163152"/>
    </source>
</evidence>
<dbReference type="GO" id="GO:0016020">
    <property type="term" value="C:membrane"/>
    <property type="evidence" value="ECO:0007669"/>
    <property type="project" value="TreeGrafter"/>
</dbReference>
<dbReference type="InterPro" id="IPR025067">
    <property type="entry name" value="DUF4079"/>
</dbReference>
<accession>A0A9E8ZEY5</accession>
<dbReference type="RefSeq" id="WP_268609961.1">
    <property type="nucleotide sequence ID" value="NZ_CP113797.1"/>
</dbReference>
<keyword evidence="3" id="KW-1185">Reference proteome</keyword>
<sequence length="161" mass="17600">MSNIREWLEPIAAWFRTLGVPEPIVHWGHPVMMAIVVFVMGSFVGLTGWRGRALMAVNKDAAVQSRLDHRKIAPFMFLFIALGYTGGVLSLVMQGEPIFQSPHFWTGSIVIVLLTLNSVVALTGFGKNKAVLRTTHAYLGSAALCLLFLHALLGLKLGMAI</sequence>
<dbReference type="Pfam" id="PF13301">
    <property type="entry name" value="DUF4079"/>
    <property type="match status" value="1"/>
</dbReference>
<dbReference type="AlphaFoldDB" id="A0A9E8ZEY5"/>
<gene>
    <name evidence="2" type="ORF">OXH18_23575</name>
</gene>